<evidence type="ECO:0000313" key="2">
    <source>
        <dbReference type="Proteomes" id="UP000268093"/>
    </source>
</evidence>
<proteinExistence type="predicted"/>
<dbReference type="InterPro" id="IPR010896">
    <property type="entry name" value="NUMOD1"/>
</dbReference>
<gene>
    <name evidence="1" type="ORF">BC936DRAFT_142526</name>
</gene>
<dbReference type="GO" id="GO:0016787">
    <property type="term" value="F:hydrolase activity"/>
    <property type="evidence" value="ECO:0007669"/>
    <property type="project" value="UniProtKB-KW"/>
</dbReference>
<comment type="caution">
    <text evidence="1">The sequence shown here is derived from an EMBL/GenBank/DDBJ whole genome shotgun (WGS) entry which is preliminary data.</text>
</comment>
<dbReference type="SMART" id="SM00497">
    <property type="entry name" value="IENR1"/>
    <property type="match status" value="1"/>
</dbReference>
<organism evidence="1 2">
    <name type="scientific">Jimgerdemannia flammicorona</name>
    <dbReference type="NCBI Taxonomy" id="994334"/>
    <lineage>
        <taxon>Eukaryota</taxon>
        <taxon>Fungi</taxon>
        <taxon>Fungi incertae sedis</taxon>
        <taxon>Mucoromycota</taxon>
        <taxon>Mucoromycotina</taxon>
        <taxon>Endogonomycetes</taxon>
        <taxon>Endogonales</taxon>
        <taxon>Endogonaceae</taxon>
        <taxon>Jimgerdemannia</taxon>
    </lineage>
</organism>
<protein>
    <submittedName>
        <fullName evidence="1">Uncharacterized protein</fullName>
    </submittedName>
</protein>
<dbReference type="SUPFAM" id="SSF64496">
    <property type="entry name" value="DNA-binding domain of intron-encoded endonucleases"/>
    <property type="match status" value="1"/>
</dbReference>
<dbReference type="InterPro" id="IPR003647">
    <property type="entry name" value="Intron_nuc_1_rpt"/>
</dbReference>
<accession>A0A433A0Q3</accession>
<dbReference type="InterPro" id="IPR003611">
    <property type="entry name" value="NUMOD3"/>
</dbReference>
<name>A0A433A0Q3_9FUNG</name>
<dbReference type="Proteomes" id="UP000268093">
    <property type="component" value="Unassembled WGS sequence"/>
</dbReference>
<sequence>MRGRTHSEESKAKISTSMLGKNAGKNNPMHGKISPNRVGVHVCDLEGNKVQSFPSRASAAKYLDVSRPAIIQAIRHGYTLKGAYRVVSSK</sequence>
<reference evidence="1 2" key="1">
    <citation type="journal article" date="2018" name="New Phytol.">
        <title>Phylogenomics of Endogonaceae and evolution of mycorrhizas within Mucoromycota.</title>
        <authorList>
            <person name="Chang Y."/>
            <person name="Desiro A."/>
            <person name="Na H."/>
            <person name="Sandor L."/>
            <person name="Lipzen A."/>
            <person name="Clum A."/>
            <person name="Barry K."/>
            <person name="Grigoriev I.V."/>
            <person name="Martin F.M."/>
            <person name="Stajich J.E."/>
            <person name="Smith M.E."/>
            <person name="Bonito G."/>
            <person name="Spatafora J.W."/>
        </authorList>
    </citation>
    <scope>NUCLEOTIDE SEQUENCE [LARGE SCALE GENOMIC DNA]</scope>
    <source>
        <strain evidence="1 2">GMNB39</strain>
    </source>
</reference>
<keyword evidence="2" id="KW-1185">Reference proteome</keyword>
<dbReference type="GO" id="GO:0004519">
    <property type="term" value="F:endonuclease activity"/>
    <property type="evidence" value="ECO:0007669"/>
    <property type="project" value="UniProtKB-KW"/>
</dbReference>
<dbReference type="Pfam" id="PF07460">
    <property type="entry name" value="NUMOD3"/>
    <property type="match status" value="1"/>
</dbReference>
<dbReference type="GO" id="GO:0003677">
    <property type="term" value="F:DNA binding"/>
    <property type="evidence" value="ECO:0007669"/>
    <property type="project" value="InterPro"/>
</dbReference>
<dbReference type="Pfam" id="PF07453">
    <property type="entry name" value="NUMOD1"/>
    <property type="match status" value="1"/>
</dbReference>
<evidence type="ECO:0000313" key="1">
    <source>
        <dbReference type="EMBL" id="RUO96153.1"/>
    </source>
</evidence>
<dbReference type="EMBL" id="RBNI01023012">
    <property type="protein sequence ID" value="RUO96153.1"/>
    <property type="molecule type" value="Genomic_DNA"/>
</dbReference>